<dbReference type="AlphaFoldDB" id="A0A1T5F237"/>
<keyword evidence="2" id="KW-1185">Reference proteome</keyword>
<reference evidence="2" key="1">
    <citation type="submission" date="2017-02" db="EMBL/GenBank/DDBJ databases">
        <authorList>
            <person name="Varghese N."/>
            <person name="Submissions S."/>
        </authorList>
    </citation>
    <scope>NUCLEOTIDE SEQUENCE [LARGE SCALE GENOMIC DNA]</scope>
    <source>
        <strain evidence="2">DSM 24091</strain>
    </source>
</reference>
<dbReference type="Proteomes" id="UP000190150">
    <property type="component" value="Unassembled WGS sequence"/>
</dbReference>
<proteinExistence type="predicted"/>
<sequence>MFQTRLHTFQYEIFSSDSETAGKLNDSTVYLKQQYNNLALEVN</sequence>
<evidence type="ECO:0000313" key="1">
    <source>
        <dbReference type="EMBL" id="SKB90287.1"/>
    </source>
</evidence>
<protein>
    <submittedName>
        <fullName evidence="1">Uncharacterized protein</fullName>
    </submittedName>
</protein>
<dbReference type="STRING" id="1513896.SAMN05660841_02947"/>
<name>A0A1T5F237_9SPHI</name>
<dbReference type="EMBL" id="FUZF01000014">
    <property type="protein sequence ID" value="SKB90287.1"/>
    <property type="molecule type" value="Genomic_DNA"/>
</dbReference>
<organism evidence="1 2">
    <name type="scientific">Sphingobacterium nematocida</name>
    <dbReference type="NCBI Taxonomy" id="1513896"/>
    <lineage>
        <taxon>Bacteria</taxon>
        <taxon>Pseudomonadati</taxon>
        <taxon>Bacteroidota</taxon>
        <taxon>Sphingobacteriia</taxon>
        <taxon>Sphingobacteriales</taxon>
        <taxon>Sphingobacteriaceae</taxon>
        <taxon>Sphingobacterium</taxon>
    </lineage>
</organism>
<evidence type="ECO:0000313" key="2">
    <source>
        <dbReference type="Proteomes" id="UP000190150"/>
    </source>
</evidence>
<accession>A0A1T5F237</accession>
<gene>
    <name evidence="1" type="ORF">SAMN05660841_02947</name>
</gene>